<evidence type="ECO:0000256" key="3">
    <source>
        <dbReference type="ARBA" id="ARBA00023015"/>
    </source>
</evidence>
<sequence>MNTKNWYMISTIRGKEEHVLEALSNRIVAEEVSHNFDLEATPEGPFKMFKRPVLTAREAEKKRAELPYKIKWINMYPGYIFAKLEMSDEAWFVIRNTQYVTGLIGSSGKGAKPTPVTNREIRKCLEKEREALENFNSGKNVFEFKIDDIVEVIDGPYQGEVGPIVKIDQAKNVAVISIETFGKKNNVEIDLDFLNLSSI</sequence>
<evidence type="ECO:0000256" key="6">
    <source>
        <dbReference type="NCBIfam" id="TIGR01956"/>
    </source>
</evidence>
<dbReference type="GO" id="GO:0006354">
    <property type="term" value="P:DNA-templated transcription elongation"/>
    <property type="evidence" value="ECO:0007669"/>
    <property type="project" value="UniProtKB-UniRule"/>
</dbReference>
<gene>
    <name evidence="5 10" type="primary">nusG</name>
    <name evidence="10" type="ORF">GOQ20_02205</name>
    <name evidence="11" type="ORF">NCTC10183_00687</name>
    <name evidence="9" type="ORF">VO56_01190</name>
</gene>
<keyword evidence="4 5" id="KW-0804">Transcription</keyword>
<dbReference type="SMART" id="SM00739">
    <property type="entry name" value="KOW"/>
    <property type="match status" value="1"/>
</dbReference>
<comment type="similarity">
    <text evidence="5">Belongs to the NusG family.</text>
</comment>
<dbReference type="InterPro" id="IPR005824">
    <property type="entry name" value="KOW"/>
</dbReference>
<evidence type="ECO:0000259" key="7">
    <source>
        <dbReference type="SMART" id="SM00738"/>
    </source>
</evidence>
<reference evidence="9 12" key="1">
    <citation type="journal article" date="2015" name="Genome Announc.">
        <title>Complete Genome Sequence of Mycoplasma meleagridis, a Possible Emerging Pathogen in Chickens.</title>
        <authorList>
            <person name="Abolnik C."/>
        </authorList>
    </citation>
    <scope>NUCLEOTIDE SEQUENCE [LARGE SCALE GENOMIC DNA]</scope>
    <source>
        <strain evidence="9 12">B2096 8B</strain>
    </source>
</reference>
<dbReference type="AlphaFoldDB" id="A0A0D5ZJL0"/>
<accession>A0A0D5ZJL0</accession>
<dbReference type="STRING" id="29556.VO56_01190"/>
<evidence type="ECO:0000313" key="11">
    <source>
        <dbReference type="EMBL" id="VEU58895.1"/>
    </source>
</evidence>
<dbReference type="SUPFAM" id="SSF50104">
    <property type="entry name" value="Translation proteins SH3-like domain"/>
    <property type="match status" value="1"/>
</dbReference>
<comment type="function">
    <text evidence="5">Participates in transcription elongation, termination and antitermination.</text>
</comment>
<dbReference type="InterPro" id="IPR001062">
    <property type="entry name" value="Transcrpt_antiterm_NusG"/>
</dbReference>
<evidence type="ECO:0000313" key="10">
    <source>
        <dbReference type="EMBL" id="QIW62240.1"/>
    </source>
</evidence>
<evidence type="ECO:0000259" key="8">
    <source>
        <dbReference type="SMART" id="SM00739"/>
    </source>
</evidence>
<keyword evidence="1 5" id="KW-0806">Transcription termination</keyword>
<feature type="domain" description="NusG-like N-terminal" evidence="7">
    <location>
        <begin position="3"/>
        <end position="128"/>
    </location>
</feature>
<dbReference type="Pfam" id="PF00467">
    <property type="entry name" value="KOW"/>
    <property type="match status" value="1"/>
</dbReference>
<dbReference type="CDD" id="cd09891">
    <property type="entry name" value="NGN_Bact_1"/>
    <property type="match status" value="1"/>
</dbReference>
<evidence type="ECO:0000313" key="12">
    <source>
        <dbReference type="Proteomes" id="UP000032722"/>
    </source>
</evidence>
<dbReference type="Proteomes" id="UP000503310">
    <property type="component" value="Chromosome"/>
</dbReference>
<keyword evidence="13" id="KW-1185">Reference proteome</keyword>
<dbReference type="InterPro" id="IPR014722">
    <property type="entry name" value="Rib_uL2_dom2"/>
</dbReference>
<dbReference type="HAMAP" id="MF_00948">
    <property type="entry name" value="NusG"/>
    <property type="match status" value="1"/>
</dbReference>
<evidence type="ECO:0000256" key="5">
    <source>
        <dbReference type="HAMAP-Rule" id="MF_00948"/>
    </source>
</evidence>
<name>A0A0D5ZJL0_9BACT</name>
<dbReference type="InterPro" id="IPR047050">
    <property type="entry name" value="NGN"/>
</dbReference>
<dbReference type="PANTHER" id="PTHR30265:SF2">
    <property type="entry name" value="TRANSCRIPTION TERMINATION_ANTITERMINATION PROTEIN NUSG"/>
    <property type="match status" value="1"/>
</dbReference>
<dbReference type="OrthoDB" id="9809075at2"/>
<dbReference type="SUPFAM" id="SSF82679">
    <property type="entry name" value="N-utilization substance G protein NusG, N-terminal domain"/>
    <property type="match status" value="1"/>
</dbReference>
<evidence type="ECO:0000256" key="1">
    <source>
        <dbReference type="ARBA" id="ARBA00022472"/>
    </source>
</evidence>
<reference evidence="11 13" key="2">
    <citation type="submission" date="2019-01" db="EMBL/GenBank/DDBJ databases">
        <authorList>
            <consortium name="Pathogen Informatics"/>
        </authorList>
    </citation>
    <scope>NUCLEOTIDE SEQUENCE [LARGE SCALE GENOMIC DNA]</scope>
    <source>
        <strain evidence="11 13">NCTC10183</strain>
    </source>
</reference>
<proteinExistence type="inferred from homology"/>
<dbReference type="InterPro" id="IPR010216">
    <property type="entry name" value="Transcrpt_antiterm_NusG_myco"/>
</dbReference>
<dbReference type="InterPro" id="IPR043425">
    <property type="entry name" value="NusG-like"/>
</dbReference>
<dbReference type="InterPro" id="IPR008991">
    <property type="entry name" value="Translation_prot_SH3-like_sf"/>
</dbReference>
<dbReference type="GO" id="GO:0005829">
    <property type="term" value="C:cytosol"/>
    <property type="evidence" value="ECO:0007669"/>
    <property type="project" value="TreeGrafter"/>
</dbReference>
<evidence type="ECO:0000256" key="2">
    <source>
        <dbReference type="ARBA" id="ARBA00022814"/>
    </source>
</evidence>
<reference evidence="10 14" key="3">
    <citation type="submission" date="2019-12" db="EMBL/GenBank/DDBJ databases">
        <title>Sequencing and analysis of the whole genome of Mycoplasma gallinaceum strain Peacock20181011.</title>
        <authorList>
            <person name="Liu X."/>
            <person name="Qin Z."/>
            <person name="Xu H."/>
        </authorList>
    </citation>
    <scope>NUCLEOTIDE SEQUENCE [LARGE SCALE GENOMIC DNA]</scope>
    <source>
        <strain evidence="10 14">Peacock20181011</strain>
    </source>
</reference>
<dbReference type="InterPro" id="IPR036735">
    <property type="entry name" value="NGN_dom_sf"/>
</dbReference>
<dbReference type="GO" id="GO:0006353">
    <property type="term" value="P:DNA-templated transcription termination"/>
    <property type="evidence" value="ECO:0007669"/>
    <property type="project" value="UniProtKB-UniRule"/>
</dbReference>
<dbReference type="GO" id="GO:0032784">
    <property type="term" value="P:regulation of DNA-templated transcription elongation"/>
    <property type="evidence" value="ECO:0007669"/>
    <property type="project" value="InterPro"/>
</dbReference>
<evidence type="ECO:0000313" key="14">
    <source>
        <dbReference type="Proteomes" id="UP000503310"/>
    </source>
</evidence>
<dbReference type="EMBL" id="LR214950">
    <property type="protein sequence ID" value="VEU58895.1"/>
    <property type="molecule type" value="Genomic_DNA"/>
</dbReference>
<dbReference type="GO" id="GO:0031564">
    <property type="term" value="P:transcription antitermination"/>
    <property type="evidence" value="ECO:0007669"/>
    <property type="project" value="UniProtKB-UniRule"/>
</dbReference>
<evidence type="ECO:0000313" key="13">
    <source>
        <dbReference type="Proteomes" id="UP000290568"/>
    </source>
</evidence>
<feature type="domain" description="KOW" evidence="8">
    <location>
        <begin position="143"/>
        <end position="170"/>
    </location>
</feature>
<keyword evidence="2 5" id="KW-0889">Transcription antitermination</keyword>
<dbReference type="InterPro" id="IPR006645">
    <property type="entry name" value="NGN-like_dom"/>
</dbReference>
<evidence type="ECO:0000313" key="9">
    <source>
        <dbReference type="EMBL" id="AKA49879.1"/>
    </source>
</evidence>
<dbReference type="Gene3D" id="2.30.30.30">
    <property type="match status" value="1"/>
</dbReference>
<dbReference type="EMBL" id="CP047225">
    <property type="protein sequence ID" value="QIW62240.1"/>
    <property type="molecule type" value="Genomic_DNA"/>
</dbReference>
<organism evidence="12">
    <name type="scientific">Mycoplasmopsis gallinacea</name>
    <dbReference type="NCBI Taxonomy" id="29556"/>
    <lineage>
        <taxon>Bacteria</taxon>
        <taxon>Bacillati</taxon>
        <taxon>Mycoplasmatota</taxon>
        <taxon>Mycoplasmoidales</taxon>
        <taxon>Metamycoplasmataceae</taxon>
        <taxon>Mycoplasmopsis</taxon>
    </lineage>
</organism>
<dbReference type="RefSeq" id="WP_129620511.1">
    <property type="nucleotide sequence ID" value="NZ_CP047225.1"/>
</dbReference>
<protein>
    <recommendedName>
        <fullName evidence="5 6">Transcription termination/antitermination protein NusG</fullName>
    </recommendedName>
</protein>
<dbReference type="CDD" id="cd06091">
    <property type="entry name" value="KOW_NusG"/>
    <property type="match status" value="1"/>
</dbReference>
<dbReference type="PATRIC" id="fig|29556.3.peg.242"/>
<evidence type="ECO:0000256" key="4">
    <source>
        <dbReference type="ARBA" id="ARBA00023163"/>
    </source>
</evidence>
<dbReference type="PANTHER" id="PTHR30265">
    <property type="entry name" value="RHO-INTERACTING TRANSCRIPTION TERMINATION FACTOR NUSG"/>
    <property type="match status" value="1"/>
</dbReference>
<dbReference type="Pfam" id="PF02357">
    <property type="entry name" value="NusG"/>
    <property type="match status" value="1"/>
</dbReference>
<dbReference type="KEGG" id="mgb:VO56_01190"/>
<dbReference type="NCBIfam" id="TIGR01956">
    <property type="entry name" value="NusG_myco"/>
    <property type="match status" value="1"/>
</dbReference>
<dbReference type="SMART" id="SM00738">
    <property type="entry name" value="NGN"/>
    <property type="match status" value="1"/>
</dbReference>
<dbReference type="Proteomes" id="UP000290568">
    <property type="component" value="Chromosome"/>
</dbReference>
<keyword evidence="3 5" id="KW-0805">Transcription regulation</keyword>
<dbReference type="HOGENOM" id="CLU_067287_1_1_14"/>
<dbReference type="Gene3D" id="3.30.70.940">
    <property type="entry name" value="NusG, N-terminal domain"/>
    <property type="match status" value="1"/>
</dbReference>
<dbReference type="EMBL" id="CP011021">
    <property type="protein sequence ID" value="AKA49879.1"/>
    <property type="molecule type" value="Genomic_DNA"/>
</dbReference>
<dbReference type="Proteomes" id="UP000032722">
    <property type="component" value="Chromosome"/>
</dbReference>